<dbReference type="GO" id="GO:0003700">
    <property type="term" value="F:DNA-binding transcription factor activity"/>
    <property type="evidence" value="ECO:0007669"/>
    <property type="project" value="InterPro"/>
</dbReference>
<dbReference type="Gene3D" id="1.10.1270.10">
    <property type="entry name" value="TrpR-like"/>
    <property type="match status" value="1"/>
</dbReference>
<dbReference type="NCBIfam" id="TIGR02531">
    <property type="entry name" value="yecD_yerC"/>
    <property type="match status" value="1"/>
</dbReference>
<dbReference type="InterPro" id="IPR010921">
    <property type="entry name" value="Trp_repressor/repl_initiator"/>
</dbReference>
<dbReference type="STRING" id="568899.SAMN05192534_11098"/>
<accession>A0A1G8EWY9</accession>
<gene>
    <name evidence="1" type="ORF">SAMN05192534_11098</name>
</gene>
<dbReference type="AlphaFoldDB" id="A0A1G8EWY9"/>
<dbReference type="Proteomes" id="UP000199163">
    <property type="component" value="Unassembled WGS sequence"/>
</dbReference>
<evidence type="ECO:0000313" key="2">
    <source>
        <dbReference type="Proteomes" id="UP000199163"/>
    </source>
</evidence>
<dbReference type="InterPro" id="IPR038116">
    <property type="entry name" value="TrpR-like_sf"/>
</dbReference>
<proteinExistence type="predicted"/>
<keyword evidence="2" id="KW-1185">Reference proteome</keyword>
<dbReference type="EMBL" id="FNDK01000010">
    <property type="protein sequence ID" value="SDH74229.1"/>
    <property type="molecule type" value="Genomic_DNA"/>
</dbReference>
<sequence>MNTEKRIRDQEQFFKAVLSLKNVEETVDFFEDLCSMKELEAFIQRFVVAERLLQGETYETIQLETNARTSLIFRVKKSLERENSCLRKVLERLGEEEVHH</sequence>
<protein>
    <submittedName>
        <fullName evidence="1">Trp operon repressor family</fullName>
    </submittedName>
</protein>
<reference evidence="1 2" key="1">
    <citation type="submission" date="2016-10" db="EMBL/GenBank/DDBJ databases">
        <authorList>
            <person name="de Groot N.N."/>
        </authorList>
    </citation>
    <scope>NUCLEOTIDE SEQUENCE [LARGE SCALE GENOMIC DNA]</scope>
    <source>
        <strain evidence="1 2">DSM 21632</strain>
    </source>
</reference>
<dbReference type="InterPro" id="IPR013368">
    <property type="entry name" value="YecD_YerC"/>
</dbReference>
<dbReference type="GO" id="GO:0043565">
    <property type="term" value="F:sequence-specific DNA binding"/>
    <property type="evidence" value="ECO:0007669"/>
    <property type="project" value="InterPro"/>
</dbReference>
<dbReference type="OrthoDB" id="2874807at2"/>
<dbReference type="Pfam" id="PF01371">
    <property type="entry name" value="Trp_repressor"/>
    <property type="match status" value="1"/>
</dbReference>
<name>A0A1G8EWY9_9BACI</name>
<dbReference type="PIRSF" id="PIRSF012508">
    <property type="entry name" value="YerC"/>
    <property type="match status" value="1"/>
</dbReference>
<dbReference type="InterPro" id="IPR000831">
    <property type="entry name" value="Trp_repress"/>
</dbReference>
<dbReference type="PANTHER" id="PTHR40080:SF1">
    <property type="entry name" value="TRPR-LIKE PROTEIN YERC_YECD"/>
    <property type="match status" value="1"/>
</dbReference>
<dbReference type="RefSeq" id="WP_091273486.1">
    <property type="nucleotide sequence ID" value="NZ_FNDK01000010.1"/>
</dbReference>
<organism evidence="1 2">
    <name type="scientific">Alteribacillus persepolensis</name>
    <dbReference type="NCBI Taxonomy" id="568899"/>
    <lineage>
        <taxon>Bacteria</taxon>
        <taxon>Bacillati</taxon>
        <taxon>Bacillota</taxon>
        <taxon>Bacilli</taxon>
        <taxon>Bacillales</taxon>
        <taxon>Bacillaceae</taxon>
        <taxon>Alteribacillus</taxon>
    </lineage>
</organism>
<evidence type="ECO:0000313" key="1">
    <source>
        <dbReference type="EMBL" id="SDH74229.1"/>
    </source>
</evidence>
<dbReference type="PANTHER" id="PTHR40080">
    <property type="entry name" value="LMO1763 PROTEIN"/>
    <property type="match status" value="1"/>
</dbReference>
<dbReference type="SUPFAM" id="SSF48295">
    <property type="entry name" value="TrpR-like"/>
    <property type="match status" value="1"/>
</dbReference>